<proteinExistence type="predicted"/>
<accession>A0ABP0BB68</accession>
<dbReference type="PANTHER" id="PTHR28037">
    <property type="entry name" value="ALCOHOL O-ACETYLTRANSFERASE 1-RELATED"/>
    <property type="match status" value="1"/>
</dbReference>
<dbReference type="Pfam" id="PF07247">
    <property type="entry name" value="AATase"/>
    <property type="match status" value="1"/>
</dbReference>
<comment type="caution">
    <text evidence="1">The sequence shown here is derived from an EMBL/GenBank/DDBJ whole genome shotgun (WGS) entry which is preliminary data.</text>
</comment>
<reference evidence="1 2" key="1">
    <citation type="submission" date="2024-01" db="EMBL/GenBank/DDBJ databases">
        <authorList>
            <person name="Allen C."/>
            <person name="Tagirdzhanova G."/>
        </authorList>
    </citation>
    <scope>NUCLEOTIDE SEQUENCE [LARGE SCALE GENOMIC DNA]</scope>
</reference>
<organism evidence="1 2">
    <name type="scientific">Sporothrix bragantina</name>
    <dbReference type="NCBI Taxonomy" id="671064"/>
    <lineage>
        <taxon>Eukaryota</taxon>
        <taxon>Fungi</taxon>
        <taxon>Dikarya</taxon>
        <taxon>Ascomycota</taxon>
        <taxon>Pezizomycotina</taxon>
        <taxon>Sordariomycetes</taxon>
        <taxon>Sordariomycetidae</taxon>
        <taxon>Ophiostomatales</taxon>
        <taxon>Ophiostomataceae</taxon>
        <taxon>Sporothrix</taxon>
    </lineage>
</organism>
<dbReference type="SUPFAM" id="SSF52777">
    <property type="entry name" value="CoA-dependent acyltransferases"/>
    <property type="match status" value="2"/>
</dbReference>
<sequence>MALPRTVLRPLGGYEQYSSSRHSLGLYKNVITVCRYALPTGPDGEEAQVKASIRQALTTIVLEKLPALRVGIAGEDTKQPVFVSLPSLEMHDHLEWVSRTPGQSSDQYDEQLMRDLERENARSWLDVATHSPWRVIVYLNTADGWADVAFAVHHALADGKSGLVFQVQLVETLNSQVVQGPADKEEDSIISFTELPTLVPSQEELIKFTLSWSYTISTVWRELGPAWLKSTPAAEAYSGHRITLEPKLKGNLRVFHLAPDHAAALLAGCRAHGVTLTALMHGLMMVLFARRLPADVASSLKGSGPISMRPYVPKSAEHASFDVNRNMGNFVSSHFHTYDENAIADGRDVAVTQSEEDEKVWRAALQFGTGLKSRLANITEDNILGLMGWISDWHEWWRQHEGKIRESTWYISNTGSVPATGEVVTEGAASPKWKITRNFYTQSSLGKDAIINMNIGGVRGGEMSFIVAWHQGVTENEFAEMFVKDLHACLERFATSGHFAVPNRL</sequence>
<keyword evidence="2" id="KW-1185">Reference proteome</keyword>
<dbReference type="Gene3D" id="3.30.559.10">
    <property type="entry name" value="Chloramphenicol acetyltransferase-like domain"/>
    <property type="match status" value="1"/>
</dbReference>
<gene>
    <name evidence="1" type="primary">ATF1</name>
    <name evidence="1" type="ORF">SBRCBS47491_002924</name>
</gene>
<dbReference type="Proteomes" id="UP001642406">
    <property type="component" value="Unassembled WGS sequence"/>
</dbReference>
<name>A0ABP0BB68_9PEZI</name>
<protein>
    <submittedName>
        <fullName evidence="1">Alcohol acetyltransferase</fullName>
    </submittedName>
</protein>
<dbReference type="InterPro" id="IPR010828">
    <property type="entry name" value="Atf2/Sli1-like"/>
</dbReference>
<dbReference type="EMBL" id="CAWUHC010000018">
    <property type="protein sequence ID" value="CAK7216722.1"/>
    <property type="molecule type" value="Genomic_DNA"/>
</dbReference>
<dbReference type="InterPro" id="IPR023213">
    <property type="entry name" value="CAT-like_dom_sf"/>
</dbReference>
<dbReference type="InterPro" id="IPR052058">
    <property type="entry name" value="Alcohol_O-acetyltransferase"/>
</dbReference>
<dbReference type="PANTHER" id="PTHR28037:SF1">
    <property type="entry name" value="ALCOHOL O-ACETYLTRANSFERASE 1-RELATED"/>
    <property type="match status" value="1"/>
</dbReference>
<evidence type="ECO:0000313" key="1">
    <source>
        <dbReference type="EMBL" id="CAK7216722.1"/>
    </source>
</evidence>
<evidence type="ECO:0000313" key="2">
    <source>
        <dbReference type="Proteomes" id="UP001642406"/>
    </source>
</evidence>